<sequence>MSSPRFFSYVLQKDATVDEFAEAYVQANIAFFDAADDADLITASQKDETCTQLLDELTDAASREGVGAKRVLHVLEQAEASTKERADVLREMIAVRHRTRKAARELMLTKNGFVAATTTPHKIGDTAPHGHMYGVH</sequence>
<evidence type="ECO:0000313" key="2">
    <source>
        <dbReference type="Proteomes" id="UP000751190"/>
    </source>
</evidence>
<name>A0A8J5XDY8_DIALT</name>
<accession>A0A8J5XDY8</accession>
<dbReference type="AlphaFoldDB" id="A0A8J5XDY8"/>
<protein>
    <submittedName>
        <fullName evidence="1">Uncharacterized protein</fullName>
    </submittedName>
</protein>
<gene>
    <name evidence="1" type="ORF">KFE25_004276</name>
</gene>
<reference evidence="1" key="1">
    <citation type="submission" date="2021-05" db="EMBL/GenBank/DDBJ databases">
        <title>The genome of the haptophyte Pavlova lutheri (Diacronema luteri, Pavlovales) - a model for lipid biosynthesis in eukaryotic algae.</title>
        <authorList>
            <person name="Hulatt C.J."/>
            <person name="Posewitz M.C."/>
        </authorList>
    </citation>
    <scope>NUCLEOTIDE SEQUENCE</scope>
    <source>
        <strain evidence="1">NIVA-4/92</strain>
    </source>
</reference>
<proteinExistence type="predicted"/>
<comment type="caution">
    <text evidence="1">The sequence shown here is derived from an EMBL/GenBank/DDBJ whole genome shotgun (WGS) entry which is preliminary data.</text>
</comment>
<dbReference type="EMBL" id="JAGTXO010000046">
    <property type="protein sequence ID" value="KAG8458942.1"/>
    <property type="molecule type" value="Genomic_DNA"/>
</dbReference>
<organism evidence="1 2">
    <name type="scientific">Diacronema lutheri</name>
    <name type="common">Unicellular marine alga</name>
    <name type="synonym">Monochrysis lutheri</name>
    <dbReference type="NCBI Taxonomy" id="2081491"/>
    <lineage>
        <taxon>Eukaryota</taxon>
        <taxon>Haptista</taxon>
        <taxon>Haptophyta</taxon>
        <taxon>Pavlovophyceae</taxon>
        <taxon>Pavlovales</taxon>
        <taxon>Pavlovaceae</taxon>
        <taxon>Diacronema</taxon>
    </lineage>
</organism>
<keyword evidence="2" id="KW-1185">Reference proteome</keyword>
<dbReference type="Proteomes" id="UP000751190">
    <property type="component" value="Unassembled WGS sequence"/>
</dbReference>
<dbReference type="OrthoDB" id="10426425at2759"/>
<evidence type="ECO:0000313" key="1">
    <source>
        <dbReference type="EMBL" id="KAG8458942.1"/>
    </source>
</evidence>